<gene>
    <name evidence="25" type="primary">MYH6</name>
</gene>
<evidence type="ECO:0000256" key="2">
    <source>
        <dbReference type="ARBA" id="ARBA00008314"/>
    </source>
</evidence>
<reference evidence="26" key="1">
    <citation type="submission" date="2009-11" db="EMBL/GenBank/DDBJ databases">
        <authorList>
            <consortium name="Porcine genome sequencing project"/>
        </authorList>
    </citation>
    <scope>NUCLEOTIDE SEQUENCE [LARGE SCALE GENOMIC DNA]</scope>
    <source>
        <strain evidence="26">Duroc</strain>
    </source>
</reference>
<evidence type="ECO:0000256" key="18">
    <source>
        <dbReference type="ARBA" id="ARBA00041383"/>
    </source>
</evidence>
<dbReference type="FunFam" id="1.20.5.370:FF:000003">
    <property type="entry name" value="Myosin heavy chain"/>
    <property type="match status" value="1"/>
</dbReference>
<evidence type="ECO:0000259" key="24">
    <source>
        <dbReference type="PROSITE" id="PS51844"/>
    </source>
</evidence>
<dbReference type="FunFam" id="1.20.120.720:FF:000001">
    <property type="entry name" value="Myosin heavy chain, muscle"/>
    <property type="match status" value="1"/>
</dbReference>
<dbReference type="InterPro" id="IPR036961">
    <property type="entry name" value="Kinesin_motor_dom_sf"/>
</dbReference>
<evidence type="ECO:0007829" key="27">
    <source>
        <dbReference type="PeptideAtlas" id="A0A287AGU3"/>
    </source>
</evidence>
<evidence type="ECO:0000256" key="1">
    <source>
        <dbReference type="ARBA" id="ARBA00004657"/>
    </source>
</evidence>
<organism evidence="25 26">
    <name type="scientific">Sus scrofa</name>
    <name type="common">Pig</name>
    <dbReference type="NCBI Taxonomy" id="9823"/>
    <lineage>
        <taxon>Eukaryota</taxon>
        <taxon>Metazoa</taxon>
        <taxon>Chordata</taxon>
        <taxon>Craniata</taxon>
        <taxon>Vertebrata</taxon>
        <taxon>Euteleostomi</taxon>
        <taxon>Mammalia</taxon>
        <taxon>Eutheria</taxon>
        <taxon>Laurasiatheria</taxon>
        <taxon>Artiodactyla</taxon>
        <taxon>Suina</taxon>
        <taxon>Suidae</taxon>
        <taxon>Sus</taxon>
    </lineage>
</organism>
<evidence type="ECO:0000256" key="15">
    <source>
        <dbReference type="ARBA" id="ARBA00037488"/>
    </source>
</evidence>
<dbReference type="InterPro" id="IPR004009">
    <property type="entry name" value="SH3_Myosin"/>
</dbReference>
<evidence type="ECO:0000256" key="11">
    <source>
        <dbReference type="ARBA" id="ARBA00023123"/>
    </source>
</evidence>
<dbReference type="GO" id="GO:0051015">
    <property type="term" value="F:actin filament binding"/>
    <property type="evidence" value="ECO:0007669"/>
    <property type="project" value="InterPro"/>
</dbReference>
<evidence type="ECO:0000256" key="6">
    <source>
        <dbReference type="ARBA" id="ARBA00022553"/>
    </source>
</evidence>
<evidence type="ECO:0000256" key="5">
    <source>
        <dbReference type="ARBA" id="ARBA00022490"/>
    </source>
</evidence>
<evidence type="ECO:0000313" key="25">
    <source>
        <dbReference type="Ensembl" id="ENSSSCP00000043256.3"/>
    </source>
</evidence>
<dbReference type="FunFam" id="1.20.5.340:FF:000006">
    <property type="entry name" value="Myosin heavy chain"/>
    <property type="match status" value="1"/>
</dbReference>
<dbReference type="FunFam" id="1.20.5.370:FF:000002">
    <property type="entry name" value="Myosin heavy chain"/>
    <property type="match status" value="1"/>
</dbReference>
<keyword evidence="3" id="KW-0787">Thick filament</keyword>
<evidence type="ECO:0000256" key="8">
    <source>
        <dbReference type="ARBA" id="ARBA00022840"/>
    </source>
</evidence>
<dbReference type="InterPro" id="IPR027417">
    <property type="entry name" value="P-loop_NTPase"/>
</dbReference>
<evidence type="ECO:0000256" key="19">
    <source>
        <dbReference type="ARBA" id="ARBA00041439"/>
    </source>
</evidence>
<dbReference type="GeneTree" id="ENSGT00940000154805"/>
<dbReference type="GO" id="GO:0032982">
    <property type="term" value="C:myosin filament"/>
    <property type="evidence" value="ECO:0007669"/>
    <property type="project" value="UniProtKB-KW"/>
</dbReference>
<dbReference type="GO" id="GO:0030016">
    <property type="term" value="C:myofibril"/>
    <property type="evidence" value="ECO:0007669"/>
    <property type="project" value="UniProtKB-SubCell"/>
</dbReference>
<dbReference type="Pfam" id="PF00063">
    <property type="entry name" value="Myosin_head"/>
    <property type="match status" value="1"/>
</dbReference>
<dbReference type="PANTHER" id="PTHR45615:SF69">
    <property type="entry name" value="MYOSIN-6"/>
    <property type="match status" value="1"/>
</dbReference>
<dbReference type="FunFam" id="1.20.5.4820:FF:000001">
    <property type="entry name" value="Myosin heavy chain"/>
    <property type="match status" value="1"/>
</dbReference>
<sequence>MTDAQMADFGAAAQYLRKSEKERLEAQTRPFDIRTECFVPDDKEEFVRAKILSREGGKVTAETENGKVTGVTRDSSDFHHCPSWTYSGLFCVTVNPYKWLPVYNAEVVAAYRGKKRSEAPPHIFSISDNAYQYMLTDRENQSILITGESGAGKTVNTKRVIQYFASIAAIGDRGKKDNVNANKGTLEDQIIQANPALEAFGNAKTVRNDNSSRFGKFIRIHFGATGKLASADIETYLLEKSRVIFQLKAERNYHIFYQILSNKKPELLDMLLVTNNPYDYAFVSQGEVSVASIDDSEELVATDSAFDVLGFTSEEKAGVYKLTGAIMHYGNMKFKQKQREEQAEPDGTEDADKSAYLMGLNSADLLKGLCHPRVKVGNEYVTKGQNVQQVYYSIGALAKAVYEKMFNWMVTRINATLETKQPRQYFIGVLDIAGFEIFDFNSFEQLCINFTNEKLQQFFNHHMFVLEQEEYKKEGIEWEFIDFGMDLQACIDLIEKPMGIMSILEEECMFPKATDMTFKAKLYDNHLGKSNNFQKPRNIKGKPEAHFSLIHYAGTVDYNIIGWLEKNKDPLNETVVGLYQKSSLKLMATLFSSYASADVGKGGKKKGSSFQTVSALHRENLNKLMTNLRTTHPHFVRCIIPNERKAPGVMDNPLVMHQLRCNGVLEGIRICRKGFPNRILYGDFRQRYRILNPAAIPEGQFIDSRKGTEKLLGSLDIDHNQYKFGHTKVFFKAGLLGLLEEMRDERLSRILTRIQAQARGQLMRIEFKKILERRDALLVIQWNIRAFMGVKNWPWMKLYFKIKPLLKSAETEKEMATMKEEFGRLKETLEKSEARRKELEEKMVSLLQEKNDLQLQVQAEQDNLNDAEERCDQLIKNKIQLEAKVKEMTERLEDEEEMNAELTAKKRKLEDECSELKKDIDDLELTLAKVEKEKHATENKVKNLTEEMAGLDEIIAKLTKEKKALQEAHQQALDDLQAEEDKVNTLTKSKVKLEQQVDDLEGSLEQEKKVRMDLERAKRKLEGDLKLTQESIMDLENDKLQLEEKLKKKEFEINQQNSKIEDEQALALQLQKKLKENQARIEELEEELEAERTARAKVEKLRSDLSRELEEISERLEEAGGATSVQIEMNKKREAEFQKMRRDLEEATLQHEATAAALRKKHADSVAELGEQIDNLQRVKQKLEKEKSEFKLELDDVTSNMEQIIKAKANLEKMSRTLEDQANEYRAKLEEAQRSLNDFSTQRAKLQTENGELSRQLEEKEALISQLTRGKLSYTQQLEDLKRQLEEEGKAKNALAHALQSARHDCDLLREQYEEETEAKAELQRVLSKANSEVAQWRTKYETDAIQRTEELEEAKKKLAQRLQDAEEAVEAVNAKCSSLEKTKHRLQNEIEDLMVDVERSNAAAAALDKKQRNFDKILAEWKQKYEESQSELESSQKEARSLSTELFKLKNAYEESLEHLETFKRENKNLQEEISDLTEQLGSSGKTIHELEKVRKQLEVEKLELQSALEEAEASLEHEEGKILRAQLEFNQIKAEIERKLVEKDEEMEQAKRNHLRVVDSLQTSLDAETRSRNEALRVKKKMEGDLNEMEIQLSHANRMAAEAQKQVKSLQSLLKDTQIQLDDAVRANDDLKENIAIVERRNNLLQAELEELRAVVEQTERSRKLAEQELIETSERVQLLHSQNTSLINQKKKMESDLTQLQSEVEEAVQECRNAEEKAKKAITDAAMMAEELKKEQDTSAHLERMKKNMEQTIKDLQHRLDEAEQIALKGGKKQLQKLEARVRELENELEAEQKRNAESVKGMRKSERRIKELTYQVRARGPRWDRALRSGCESVSLSPPPDPRGPHAQPPSRKATLLPFEKLS</sequence>
<dbReference type="SUPFAM" id="SSF52540">
    <property type="entry name" value="P-loop containing nucleoside triphosphate hydrolases"/>
    <property type="match status" value="1"/>
</dbReference>
<keyword evidence="5" id="KW-0963">Cytoplasm</keyword>
<proteinExistence type="evidence at protein level"/>
<dbReference type="InterPro" id="IPR008989">
    <property type="entry name" value="Myosin_S1_N"/>
</dbReference>
<dbReference type="FunFam" id="3.40.850.10:FF:000101">
    <property type="entry name" value="Slow myosin heavy chain 2"/>
    <property type="match status" value="1"/>
</dbReference>
<dbReference type="GO" id="GO:0003774">
    <property type="term" value="F:cytoskeletal motor activity"/>
    <property type="evidence" value="ECO:0007669"/>
    <property type="project" value="UniProtKB-UniRule"/>
</dbReference>
<protein>
    <recommendedName>
        <fullName evidence="17">Myosin-6</fullName>
    </recommendedName>
    <alternativeName>
        <fullName evidence="19">Myosin heavy chain 6</fullName>
    </alternativeName>
    <alternativeName>
        <fullName evidence="18">Myosin heavy chain, cardiac muscle alpha isoform</fullName>
    </alternativeName>
</protein>
<evidence type="ECO:0000256" key="7">
    <source>
        <dbReference type="ARBA" id="ARBA00022741"/>
    </source>
</evidence>
<keyword evidence="8 20" id="KW-0067">ATP-binding</keyword>
<dbReference type="Pfam" id="PF01576">
    <property type="entry name" value="Myosin_tail_1"/>
    <property type="match status" value="1"/>
</dbReference>
<keyword evidence="13" id="KW-0514">Muscle protein</keyword>
<comment type="similarity">
    <text evidence="2 20">Belongs to the TRAFAC class myosin-kinesin ATPase superfamily. Myosin family.</text>
</comment>
<evidence type="ECO:0000256" key="13">
    <source>
        <dbReference type="ARBA" id="ARBA00023179"/>
    </source>
</evidence>
<dbReference type="GO" id="GO:0005524">
    <property type="term" value="F:ATP binding"/>
    <property type="evidence" value="ECO:0007669"/>
    <property type="project" value="UniProtKB-UniRule"/>
</dbReference>
<dbReference type="Bgee" id="ENSSSCG00000002029">
    <property type="expression patterns" value="Expressed in heart left ventricle and 33 other cell types or tissues"/>
</dbReference>
<dbReference type="FunFam" id="1.10.10.820:FF:000001">
    <property type="entry name" value="Myosin heavy chain"/>
    <property type="match status" value="1"/>
</dbReference>
<dbReference type="FunFam" id="1.20.5.340:FF:000013">
    <property type="entry name" value="Myosin heavy chain"/>
    <property type="match status" value="1"/>
</dbReference>
<comment type="subcellular location">
    <subcellularLocation>
        <location evidence="1">Cytoplasm</location>
        <location evidence="1">Myofibril</location>
    </subcellularLocation>
</comment>
<dbReference type="FunFam" id="1.20.5.340:FF:000004">
    <property type="entry name" value="Myosin heavy chain"/>
    <property type="match status" value="1"/>
</dbReference>
<evidence type="ECO:0000256" key="16">
    <source>
        <dbReference type="ARBA" id="ARBA00038612"/>
    </source>
</evidence>
<dbReference type="CDD" id="cd01377">
    <property type="entry name" value="MYSc_class_II"/>
    <property type="match status" value="1"/>
</dbReference>
<evidence type="ECO:0000313" key="26">
    <source>
        <dbReference type="Proteomes" id="UP000008227"/>
    </source>
</evidence>
<feature type="domain" description="Myosin motor" evidence="23">
    <location>
        <begin position="85"/>
        <end position="744"/>
    </location>
</feature>
<evidence type="ECO:0000256" key="3">
    <source>
        <dbReference type="ARBA" id="ARBA00022433"/>
    </source>
</evidence>
<feature type="domain" description="Myosin N-terminal SH3-like" evidence="24">
    <location>
        <begin position="32"/>
        <end position="82"/>
    </location>
</feature>
<dbReference type="Gene3D" id="1.20.5.340">
    <property type="match status" value="5"/>
</dbReference>
<evidence type="ECO:0000256" key="21">
    <source>
        <dbReference type="SAM" id="Coils"/>
    </source>
</evidence>
<dbReference type="FunFam" id="1.20.5.340:FF:000003">
    <property type="entry name" value="Myosin heavy chain"/>
    <property type="match status" value="1"/>
</dbReference>
<dbReference type="GO" id="GO:0005516">
    <property type="term" value="F:calmodulin binding"/>
    <property type="evidence" value="ECO:0007669"/>
    <property type="project" value="UniProtKB-KW"/>
</dbReference>
<evidence type="ECO:0000256" key="4">
    <source>
        <dbReference type="ARBA" id="ARBA00022481"/>
    </source>
</evidence>
<reference evidence="25" key="2">
    <citation type="journal article" date="2020" name="Gigascience">
        <title>An improved pig reference genome sequence to enable pig genetics and genomics research.</title>
        <authorList>
            <person name="Warr A."/>
            <person name="Affara N."/>
            <person name="Aken B."/>
            <person name="Beiki H."/>
            <person name="Bickhart D.M."/>
            <person name="Billis K."/>
            <person name="Chow W."/>
            <person name="Eory L."/>
            <person name="Finlayson H.A."/>
            <person name="Flicek P."/>
            <person name="Giron C.G."/>
            <person name="Griffin D.K."/>
            <person name="Hall R."/>
            <person name="Hannum G."/>
            <person name="Hourlier T."/>
            <person name="Howe K."/>
            <person name="Hume D.A."/>
            <person name="Izuogu O."/>
            <person name="Kim K."/>
            <person name="Koren S."/>
            <person name="Liu H."/>
            <person name="Manchanda N."/>
            <person name="Martin F.J."/>
            <person name="Nonneman D.J."/>
            <person name="O'Connor R.E."/>
            <person name="Phillippy A.M."/>
            <person name="Rohrer G.A."/>
            <person name="Rosen B.D."/>
            <person name="Rund L.A."/>
            <person name="Sargent C.A."/>
            <person name="Schook L.B."/>
            <person name="Schroeder S.G."/>
            <person name="Schwartz A.S."/>
            <person name="Skinner B.M."/>
            <person name="Talbot R."/>
            <person name="Tseng E."/>
            <person name="Tuggle C.K."/>
            <person name="Watson M."/>
            <person name="Smith T.P.L."/>
            <person name="Archibald A.L."/>
        </authorList>
    </citation>
    <scope>NUCLEOTIDE SEQUENCE [LARGE SCALE GENOMIC DNA]</scope>
    <source>
        <strain evidence="25">Duroc</strain>
    </source>
</reference>
<evidence type="ECO:0000256" key="12">
    <source>
        <dbReference type="ARBA" id="ARBA00023175"/>
    </source>
</evidence>
<dbReference type="Gene3D" id="1.20.120.720">
    <property type="entry name" value="Myosin VI head, motor domain, U50 subdomain"/>
    <property type="match status" value="1"/>
</dbReference>
<keyword evidence="12 20" id="KW-0505">Motor protein</keyword>
<dbReference type="Gene3D" id="3.40.850.10">
    <property type="entry name" value="Kinesin motor domain"/>
    <property type="match status" value="1"/>
</dbReference>
<name>A0A287AGU3_PIG</name>
<dbReference type="InterPro" id="IPR014751">
    <property type="entry name" value="XRCC4-like_C"/>
</dbReference>
<dbReference type="InterPro" id="IPR002928">
    <property type="entry name" value="Myosin_tail"/>
</dbReference>
<dbReference type="Proteomes" id="UP000008227">
    <property type="component" value="Chromosome 7"/>
</dbReference>
<comment type="function">
    <text evidence="15">Muscle contraction.</text>
</comment>
<keyword evidence="27" id="KW-1267">Proteomics identification</keyword>
<dbReference type="FunFam" id="1.20.5.370:FF:000001">
    <property type="entry name" value="Myosin heavy chain"/>
    <property type="match status" value="1"/>
</dbReference>
<dbReference type="GO" id="GO:0003012">
    <property type="term" value="P:muscle system process"/>
    <property type="evidence" value="ECO:0007669"/>
    <property type="project" value="UniProtKB-ARBA"/>
</dbReference>
<dbReference type="Gene3D" id="2.30.30.360">
    <property type="entry name" value="Myosin S1 fragment, N-terminal"/>
    <property type="match status" value="1"/>
</dbReference>
<dbReference type="FunFam" id="1.20.5.340:FF:000002">
    <property type="entry name" value="Myosin heavy chain"/>
    <property type="match status" value="1"/>
</dbReference>
<dbReference type="Gene3D" id="1.20.5.4820">
    <property type="match status" value="1"/>
</dbReference>
<accession>A0A287AGU3</accession>
<feature type="coiled-coil region" evidence="21">
    <location>
        <begin position="808"/>
        <end position="1805"/>
    </location>
</feature>
<dbReference type="PANTHER" id="PTHR45615">
    <property type="entry name" value="MYOSIN HEAVY CHAIN, NON-MUSCLE"/>
    <property type="match status" value="1"/>
</dbReference>
<reference evidence="25" key="3">
    <citation type="submission" date="2025-08" db="UniProtKB">
        <authorList>
            <consortium name="Ensembl"/>
        </authorList>
    </citation>
    <scope>IDENTIFICATION</scope>
</reference>
<keyword evidence="14 20" id="KW-0009">Actin-binding</keyword>
<evidence type="ECO:0000256" key="20">
    <source>
        <dbReference type="PROSITE-ProRule" id="PRU00782"/>
    </source>
</evidence>
<evidence type="ECO:0000256" key="9">
    <source>
        <dbReference type="ARBA" id="ARBA00022860"/>
    </source>
</evidence>
<dbReference type="PROSITE" id="PS51844">
    <property type="entry name" value="SH3_LIKE"/>
    <property type="match status" value="1"/>
</dbReference>
<dbReference type="FunFam" id="1.20.5.370:FF:000008">
    <property type="entry name" value="Myosin heavy chain"/>
    <property type="match status" value="1"/>
</dbReference>
<dbReference type="SUPFAM" id="SSF90257">
    <property type="entry name" value="Myosin rod fragments"/>
    <property type="match status" value="4"/>
</dbReference>
<keyword evidence="11 20" id="KW-0518">Myosin</keyword>
<feature type="region of interest" description="Disordered" evidence="22">
    <location>
        <begin position="1833"/>
        <end position="1867"/>
    </location>
</feature>
<dbReference type="Gene3D" id="1.20.5.370">
    <property type="match status" value="5"/>
</dbReference>
<keyword evidence="7 20" id="KW-0547">Nucleotide-binding</keyword>
<evidence type="ECO:0000256" key="10">
    <source>
        <dbReference type="ARBA" id="ARBA00023054"/>
    </source>
</evidence>
<dbReference type="SMART" id="SM00242">
    <property type="entry name" value="MYSc"/>
    <property type="match status" value="1"/>
</dbReference>
<evidence type="ECO:0000256" key="17">
    <source>
        <dbReference type="ARBA" id="ARBA00039814"/>
    </source>
</evidence>
<dbReference type="FunFam" id="3.40.850.10:FF:000115">
    <property type="entry name" value="Myosin heavy polypeptide 6"/>
    <property type="match status" value="1"/>
</dbReference>
<dbReference type="FunFam" id="1.20.58.530:FF:000001">
    <property type="entry name" value="Myosin heavy chain"/>
    <property type="match status" value="1"/>
</dbReference>
<dbReference type="InterPro" id="IPR001609">
    <property type="entry name" value="Myosin_head_motor_dom-like"/>
</dbReference>
<dbReference type="FunFam" id="2.30.30.360:FF:000001">
    <property type="entry name" value="Myosin heavy chain"/>
    <property type="match status" value="1"/>
</dbReference>
<dbReference type="Pfam" id="PF02736">
    <property type="entry name" value="Myosin_N"/>
    <property type="match status" value="1"/>
</dbReference>
<feature type="region of interest" description="Actin-binding" evidence="20">
    <location>
        <begin position="621"/>
        <end position="643"/>
    </location>
</feature>
<evidence type="ECO:0000256" key="22">
    <source>
        <dbReference type="SAM" id="MobiDB-lite"/>
    </source>
</evidence>
<dbReference type="PRINTS" id="PR00193">
    <property type="entry name" value="MYOSINHEAVY"/>
</dbReference>
<dbReference type="GO" id="GO:0016459">
    <property type="term" value="C:myosin complex"/>
    <property type="evidence" value="ECO:0007669"/>
    <property type="project" value="UniProtKB-KW"/>
</dbReference>
<dbReference type="PROSITE" id="PS50096">
    <property type="entry name" value="IQ"/>
    <property type="match status" value="1"/>
</dbReference>
<dbReference type="ExpressionAtlas" id="A0A287AGU3">
    <property type="expression patterns" value="baseline"/>
</dbReference>
<reference evidence="25" key="4">
    <citation type="submission" date="2025-09" db="UniProtKB">
        <authorList>
            <consortium name="Ensembl"/>
        </authorList>
    </citation>
    <scope>IDENTIFICATION</scope>
</reference>
<dbReference type="Ensembl" id="ENSSSCT00000047799.3">
    <property type="protein sequence ID" value="ENSSSCP00000043256.3"/>
    <property type="gene ID" value="ENSSSCG00000002029.6"/>
</dbReference>
<feature type="binding site" evidence="20">
    <location>
        <begin position="147"/>
        <end position="154"/>
    </location>
    <ligand>
        <name>ATP</name>
        <dbReference type="ChEBI" id="CHEBI:30616"/>
    </ligand>
</feature>
<keyword evidence="9" id="KW-0112">Calmodulin-binding</keyword>
<dbReference type="Gene3D" id="1.10.10.820">
    <property type="match status" value="1"/>
</dbReference>
<evidence type="ECO:0000259" key="23">
    <source>
        <dbReference type="PROSITE" id="PS51456"/>
    </source>
</evidence>
<keyword evidence="10 21" id="KW-0175">Coiled coil</keyword>
<dbReference type="SUPFAM" id="SSF50084">
    <property type="entry name" value="Myosin S1 fragment, N-terminal domain"/>
    <property type="match status" value="1"/>
</dbReference>
<evidence type="ECO:0000256" key="14">
    <source>
        <dbReference type="ARBA" id="ARBA00023203"/>
    </source>
</evidence>
<dbReference type="PROSITE" id="PS51456">
    <property type="entry name" value="MYOSIN_MOTOR"/>
    <property type="match status" value="1"/>
</dbReference>
<dbReference type="FunFam" id="1.20.5.370:FF:000007">
    <property type="entry name" value="Myosin heavy chain"/>
    <property type="match status" value="1"/>
</dbReference>
<dbReference type="Gene3D" id="1.20.58.530">
    <property type="match status" value="1"/>
</dbReference>
<keyword evidence="4" id="KW-0488">Methylation</keyword>
<keyword evidence="26" id="KW-1185">Reference proteome</keyword>
<comment type="subunit">
    <text evidence="16">Muscle myosin is a hexameric protein that consists of 2 heavy chain subunits (MHC), 2 alkali light chain subunits (MLC) and 2 regulatory light chain subunits (MLC-2).</text>
</comment>
<keyword evidence="6" id="KW-0597">Phosphoprotein</keyword>